<protein>
    <submittedName>
        <fullName evidence="1">Uncharacterized protein</fullName>
    </submittedName>
</protein>
<proteinExistence type="predicted"/>
<dbReference type="AlphaFoldDB" id="A0AAN9XM13"/>
<keyword evidence="2" id="KW-1185">Reference proteome</keyword>
<organism evidence="1 2">
    <name type="scientific">Psophocarpus tetragonolobus</name>
    <name type="common">Winged bean</name>
    <name type="synonym">Dolichos tetragonolobus</name>
    <dbReference type="NCBI Taxonomy" id="3891"/>
    <lineage>
        <taxon>Eukaryota</taxon>
        <taxon>Viridiplantae</taxon>
        <taxon>Streptophyta</taxon>
        <taxon>Embryophyta</taxon>
        <taxon>Tracheophyta</taxon>
        <taxon>Spermatophyta</taxon>
        <taxon>Magnoliopsida</taxon>
        <taxon>eudicotyledons</taxon>
        <taxon>Gunneridae</taxon>
        <taxon>Pentapetalae</taxon>
        <taxon>rosids</taxon>
        <taxon>fabids</taxon>
        <taxon>Fabales</taxon>
        <taxon>Fabaceae</taxon>
        <taxon>Papilionoideae</taxon>
        <taxon>50 kb inversion clade</taxon>
        <taxon>NPAAA clade</taxon>
        <taxon>indigoferoid/millettioid clade</taxon>
        <taxon>Phaseoleae</taxon>
        <taxon>Psophocarpus</taxon>
    </lineage>
</organism>
<evidence type="ECO:0000313" key="1">
    <source>
        <dbReference type="EMBL" id="KAK7397106.1"/>
    </source>
</evidence>
<gene>
    <name evidence="1" type="ORF">VNO78_18273</name>
</gene>
<reference evidence="1 2" key="1">
    <citation type="submission" date="2024-01" db="EMBL/GenBank/DDBJ databases">
        <title>The genomes of 5 underutilized Papilionoideae crops provide insights into root nodulation and disease resistanc.</title>
        <authorList>
            <person name="Jiang F."/>
        </authorList>
    </citation>
    <scope>NUCLEOTIDE SEQUENCE [LARGE SCALE GENOMIC DNA]</scope>
    <source>
        <strain evidence="1">DUOXIRENSHENG_FW03</strain>
        <tissue evidence="1">Leaves</tissue>
    </source>
</reference>
<comment type="caution">
    <text evidence="1">The sequence shown here is derived from an EMBL/GenBank/DDBJ whole genome shotgun (WGS) entry which is preliminary data.</text>
</comment>
<accession>A0AAN9XM13</accession>
<evidence type="ECO:0000313" key="2">
    <source>
        <dbReference type="Proteomes" id="UP001386955"/>
    </source>
</evidence>
<sequence length="68" mass="7934">MNFKLLHLGKDKIAYFEGLGFGFERVQKEELGWMELQKGVEGVISLDHICTHPIWNLQIPIPLRRSKK</sequence>
<dbReference type="EMBL" id="JAYMYS010000004">
    <property type="protein sequence ID" value="KAK7397106.1"/>
    <property type="molecule type" value="Genomic_DNA"/>
</dbReference>
<name>A0AAN9XM13_PSOTE</name>
<dbReference type="Proteomes" id="UP001386955">
    <property type="component" value="Unassembled WGS sequence"/>
</dbReference>